<name>A0A3L7J016_9MICO</name>
<keyword evidence="2" id="KW-1185">Reference proteome</keyword>
<sequence>MWKGARQFDFDIDTISGARMTRRIGELASRYAKGTDRLIVWVSKGIAPLPRLVGEIRRVVPSAVVIVDLDDDDAGLARAFRARSLSNAFKLNPLRVMHPLRIEASQQRSFLLADGLTYATDALRRRLPANLPATLIPHTRAEGRERLPPAAGSDRVRIGAFGTIRAHKGQAVLQNLIATYQDVELFTFQGSGMGAPGPGQDNWTEISPDTPLEEAYDLVDVALIVMDATSDGGDVQLPAKLIDAMKAGVPIVATRTDPIDEIAGGVYLPLDQHTTLEEIHAAVMAAVTSDRGHAARERFLRELTPSALASTLIAHITQISQGKGHTHD</sequence>
<reference evidence="1 2" key="1">
    <citation type="submission" date="2018-10" db="EMBL/GenBank/DDBJ databases">
        <authorList>
            <person name="Li J."/>
        </authorList>
    </citation>
    <scope>NUCLEOTIDE SEQUENCE [LARGE SCALE GENOMIC DNA]</scope>
    <source>
        <strain evidence="1 2">ZD1-4</strain>
    </source>
</reference>
<dbReference type="EMBL" id="RCWJ01000003">
    <property type="protein sequence ID" value="RLQ82672.1"/>
    <property type="molecule type" value="Genomic_DNA"/>
</dbReference>
<gene>
    <name evidence="1" type="ORF">D9V28_12005</name>
</gene>
<evidence type="ECO:0000313" key="2">
    <source>
        <dbReference type="Proteomes" id="UP000282460"/>
    </source>
</evidence>
<organism evidence="1 2">
    <name type="scientific">Mycetocola zhadangensis</name>
    <dbReference type="NCBI Taxonomy" id="1164595"/>
    <lineage>
        <taxon>Bacteria</taxon>
        <taxon>Bacillati</taxon>
        <taxon>Actinomycetota</taxon>
        <taxon>Actinomycetes</taxon>
        <taxon>Micrococcales</taxon>
        <taxon>Microbacteriaceae</taxon>
        <taxon>Mycetocola</taxon>
    </lineage>
</organism>
<dbReference type="AlphaFoldDB" id="A0A3L7J016"/>
<dbReference type="SUPFAM" id="SSF53756">
    <property type="entry name" value="UDP-Glycosyltransferase/glycogen phosphorylase"/>
    <property type="match status" value="1"/>
</dbReference>
<accession>A0A3L7J016</accession>
<comment type="caution">
    <text evidence="1">The sequence shown here is derived from an EMBL/GenBank/DDBJ whole genome shotgun (WGS) entry which is preliminary data.</text>
</comment>
<dbReference type="Proteomes" id="UP000282460">
    <property type="component" value="Unassembled WGS sequence"/>
</dbReference>
<evidence type="ECO:0000313" key="1">
    <source>
        <dbReference type="EMBL" id="RLQ82672.1"/>
    </source>
</evidence>
<proteinExistence type="predicted"/>
<protein>
    <recommendedName>
        <fullName evidence="3">Glycosyltransferase</fullName>
    </recommendedName>
</protein>
<evidence type="ECO:0008006" key="3">
    <source>
        <dbReference type="Google" id="ProtNLM"/>
    </source>
</evidence>